<sequence length="224" mass="24257">MRSLLLLATVLAMAGCGTNKVNIENVVEAQKYDPASTARIRIFSGQAVYGGYVVGQTCETYYNVSKKSGIVPPPGWRVVRNHKKEELSSITLRYPSDYQNNVIGMPSSKKVQNINATNGYYDELVIPAGQTFIASLWFGAGKSGCSPAAASFIPQAGKDYEIRFDYTSESYFSPTMCHVGVYELQSAGGPSNVVRELPISTNYCLSDSSGTYHTVTARGDSASQ</sequence>
<protein>
    <recommendedName>
        <fullName evidence="3">Lipoprotein</fullName>
    </recommendedName>
</protein>
<keyword evidence="2" id="KW-1185">Reference proteome</keyword>
<reference evidence="1 2" key="1">
    <citation type="submission" date="2022-05" db="EMBL/GenBank/DDBJ databases">
        <title>Novel Pseudomonas spp. Isolated from a Rainbow Trout Aquaculture Facility.</title>
        <authorList>
            <person name="Testerman T."/>
            <person name="Graf J."/>
        </authorList>
    </citation>
    <scope>NUCLEOTIDE SEQUENCE [LARGE SCALE GENOMIC DNA]</scope>
    <source>
        <strain evidence="1 2">ID357</strain>
    </source>
</reference>
<dbReference type="RefSeq" id="WP_273923392.1">
    <property type="nucleotide sequence ID" value="NZ_JAMDGR010000013.1"/>
</dbReference>
<organism evidence="1 2">
    <name type="scientific">Pseudomonas idahonensis</name>
    <dbReference type="NCBI Taxonomy" id="2942628"/>
    <lineage>
        <taxon>Bacteria</taxon>
        <taxon>Pseudomonadati</taxon>
        <taxon>Pseudomonadota</taxon>
        <taxon>Gammaproteobacteria</taxon>
        <taxon>Pseudomonadales</taxon>
        <taxon>Pseudomonadaceae</taxon>
        <taxon>Pseudomonas</taxon>
    </lineage>
</organism>
<evidence type="ECO:0000313" key="1">
    <source>
        <dbReference type="EMBL" id="MDD1149892.1"/>
    </source>
</evidence>
<proteinExistence type="predicted"/>
<name>A0ABT5Q6U9_9PSED</name>
<evidence type="ECO:0008006" key="3">
    <source>
        <dbReference type="Google" id="ProtNLM"/>
    </source>
</evidence>
<evidence type="ECO:0000313" key="2">
    <source>
        <dbReference type="Proteomes" id="UP001217610"/>
    </source>
</evidence>
<gene>
    <name evidence="1" type="ORF">M5G25_16510</name>
</gene>
<dbReference type="PROSITE" id="PS51257">
    <property type="entry name" value="PROKAR_LIPOPROTEIN"/>
    <property type="match status" value="1"/>
</dbReference>
<comment type="caution">
    <text evidence="1">The sequence shown here is derived from an EMBL/GenBank/DDBJ whole genome shotgun (WGS) entry which is preliminary data.</text>
</comment>
<dbReference type="Proteomes" id="UP001217610">
    <property type="component" value="Unassembled WGS sequence"/>
</dbReference>
<dbReference type="EMBL" id="JAMDGR010000013">
    <property type="protein sequence ID" value="MDD1149892.1"/>
    <property type="molecule type" value="Genomic_DNA"/>
</dbReference>
<accession>A0ABT5Q6U9</accession>